<keyword evidence="2" id="KW-1185">Reference proteome</keyword>
<protein>
    <submittedName>
        <fullName evidence="1">Uncharacterized protein</fullName>
    </submittedName>
</protein>
<reference evidence="1" key="1">
    <citation type="submission" date="2019-11" db="EMBL/GenBank/DDBJ databases">
        <authorList>
            <person name="Liu Y."/>
            <person name="Hou J."/>
            <person name="Li T.-Q."/>
            <person name="Guan C.-H."/>
            <person name="Wu X."/>
            <person name="Wu H.-Z."/>
            <person name="Ling F."/>
            <person name="Zhang R."/>
            <person name="Shi X.-G."/>
            <person name="Ren J.-P."/>
            <person name="Chen E.-F."/>
            <person name="Sun J.-M."/>
        </authorList>
    </citation>
    <scope>NUCLEOTIDE SEQUENCE</scope>
    <source>
        <strain evidence="1">Adult_tree_wgs_1</strain>
        <tissue evidence="1">Leaves</tissue>
    </source>
</reference>
<dbReference type="OrthoDB" id="1531937at2759"/>
<dbReference type="AlphaFoldDB" id="A0A834GZS9"/>
<accession>A0A834GZS9</accession>
<dbReference type="EMBL" id="WJXA01000005">
    <property type="protein sequence ID" value="KAF7142697.1"/>
    <property type="molecule type" value="Genomic_DNA"/>
</dbReference>
<sequence length="175" mass="19146">MDRREKTQLHSPGICNRLLNSFRKRFAETSLKVAIFGCLLSRGLALCCGLFDSIVQHLASQAVKPVILGPPAQDRRPSQGHQACVESEQASTVLGVSTSPPILSSNCSDFMKDGKELQPIQDKGSIEVVTPESATQARGPPEKMVSINDRAEENPWEKPTTSSYILSFFNSQLCL</sequence>
<name>A0A834GZS9_RHOSS</name>
<evidence type="ECO:0000313" key="1">
    <source>
        <dbReference type="EMBL" id="KAF7142697.1"/>
    </source>
</evidence>
<proteinExistence type="predicted"/>
<evidence type="ECO:0000313" key="2">
    <source>
        <dbReference type="Proteomes" id="UP000626092"/>
    </source>
</evidence>
<comment type="caution">
    <text evidence="1">The sequence shown here is derived from an EMBL/GenBank/DDBJ whole genome shotgun (WGS) entry which is preliminary data.</text>
</comment>
<gene>
    <name evidence="1" type="ORF">RHSIM_Rhsim05G0144800</name>
</gene>
<dbReference type="Proteomes" id="UP000626092">
    <property type="component" value="Unassembled WGS sequence"/>
</dbReference>
<organism evidence="1 2">
    <name type="scientific">Rhododendron simsii</name>
    <name type="common">Sims's rhododendron</name>
    <dbReference type="NCBI Taxonomy" id="118357"/>
    <lineage>
        <taxon>Eukaryota</taxon>
        <taxon>Viridiplantae</taxon>
        <taxon>Streptophyta</taxon>
        <taxon>Embryophyta</taxon>
        <taxon>Tracheophyta</taxon>
        <taxon>Spermatophyta</taxon>
        <taxon>Magnoliopsida</taxon>
        <taxon>eudicotyledons</taxon>
        <taxon>Gunneridae</taxon>
        <taxon>Pentapetalae</taxon>
        <taxon>asterids</taxon>
        <taxon>Ericales</taxon>
        <taxon>Ericaceae</taxon>
        <taxon>Ericoideae</taxon>
        <taxon>Rhodoreae</taxon>
        <taxon>Rhododendron</taxon>
    </lineage>
</organism>